<evidence type="ECO:0000313" key="5">
    <source>
        <dbReference type="Proteomes" id="UP000542125"/>
    </source>
</evidence>
<gene>
    <name evidence="4" type="ORF">FHW18_000062</name>
</gene>
<dbReference type="Proteomes" id="UP000542125">
    <property type="component" value="Unassembled WGS sequence"/>
</dbReference>
<evidence type="ECO:0000259" key="3">
    <source>
        <dbReference type="Pfam" id="PF02517"/>
    </source>
</evidence>
<feature type="compositionally biased region" description="Gly residues" evidence="1">
    <location>
        <begin position="1"/>
        <end position="12"/>
    </location>
</feature>
<feature type="transmembrane region" description="Helical" evidence="2">
    <location>
        <begin position="272"/>
        <end position="293"/>
    </location>
</feature>
<dbReference type="GO" id="GO:0004175">
    <property type="term" value="F:endopeptidase activity"/>
    <property type="evidence" value="ECO:0007669"/>
    <property type="project" value="UniProtKB-ARBA"/>
</dbReference>
<feature type="transmembrane region" description="Helical" evidence="2">
    <location>
        <begin position="215"/>
        <end position="233"/>
    </location>
</feature>
<feature type="transmembrane region" description="Helical" evidence="2">
    <location>
        <begin position="132"/>
        <end position="152"/>
    </location>
</feature>
<reference evidence="4 5" key="1">
    <citation type="submission" date="2020-07" db="EMBL/GenBank/DDBJ databases">
        <title>Genomic Encyclopedia of Type Strains, Phase IV (KMG-V): Genome sequencing to study the core and pangenomes of soil and plant-associated prokaryotes.</title>
        <authorList>
            <person name="Whitman W."/>
        </authorList>
    </citation>
    <scope>NUCLEOTIDE SEQUENCE [LARGE SCALE GENOMIC DNA]</scope>
    <source>
        <strain evidence="4 5">SAS40</strain>
    </source>
</reference>
<dbReference type="GO" id="GO:0080120">
    <property type="term" value="P:CAAX-box protein maturation"/>
    <property type="evidence" value="ECO:0007669"/>
    <property type="project" value="UniProtKB-ARBA"/>
</dbReference>
<name>A0A7Y9LLQ0_9BURK</name>
<organism evidence="4 5">
    <name type="scientific">Pigmentiphaga litoralis</name>
    <dbReference type="NCBI Taxonomy" id="516702"/>
    <lineage>
        <taxon>Bacteria</taxon>
        <taxon>Pseudomonadati</taxon>
        <taxon>Pseudomonadota</taxon>
        <taxon>Betaproteobacteria</taxon>
        <taxon>Burkholderiales</taxon>
        <taxon>Alcaligenaceae</taxon>
        <taxon>Pigmentiphaga</taxon>
    </lineage>
</organism>
<evidence type="ECO:0000313" key="4">
    <source>
        <dbReference type="EMBL" id="NYE80791.1"/>
    </source>
</evidence>
<feature type="domain" description="CAAX prenyl protease 2/Lysostaphin resistance protein A-like" evidence="3">
    <location>
        <begin position="168"/>
        <end position="313"/>
    </location>
</feature>
<keyword evidence="2" id="KW-0812">Transmembrane</keyword>
<dbReference type="InterPro" id="IPR003675">
    <property type="entry name" value="Rce1/LyrA-like_dom"/>
</dbReference>
<feature type="transmembrane region" description="Helical" evidence="2">
    <location>
        <begin position="164"/>
        <end position="181"/>
    </location>
</feature>
<feature type="transmembrane region" description="Helical" evidence="2">
    <location>
        <begin position="305"/>
        <end position="326"/>
    </location>
</feature>
<sequence>MPDGDGGPGSDGRPGDNGDSGDAIAGRESSQPSTVGDAGDPSNGGNSVHPRATDDCGGPGNAEDRSHLGNVINSRDSRSPRSTARLRATRFSEEFLDLLRFVRRPQLTPHRPRVAQPAWRAEWLGGLSVSRLAFWLLLLWTINLLVLGPLAVSVATLSGTERKLPAGVLSWFLVVGWAPVIEELLFRLGMRRPAQAVWLAPVLFVGLLLGPRPFVVAGVVIAAGGIALILALKRHRWRFGRLRRYSRRFPFIFHGLTAVFACLHLANYSLGGAWLALLPLLVLPQWITGLVLGWMRVRFGIGASIALHASFNAGPMLLIVALRTWAPGLLQA</sequence>
<keyword evidence="2" id="KW-1133">Transmembrane helix</keyword>
<keyword evidence="5" id="KW-1185">Reference proteome</keyword>
<feature type="transmembrane region" description="Helical" evidence="2">
    <location>
        <begin position="245"/>
        <end position="266"/>
    </location>
</feature>
<accession>A0A7Y9LLQ0</accession>
<comment type="caution">
    <text evidence="4">The sequence shown here is derived from an EMBL/GenBank/DDBJ whole genome shotgun (WGS) entry which is preliminary data.</text>
</comment>
<keyword evidence="2" id="KW-0472">Membrane</keyword>
<dbReference type="RefSeq" id="WP_179582242.1">
    <property type="nucleotide sequence ID" value="NZ_JACBYR010000001.1"/>
</dbReference>
<dbReference type="EMBL" id="JACBYR010000001">
    <property type="protein sequence ID" value="NYE80791.1"/>
    <property type="molecule type" value="Genomic_DNA"/>
</dbReference>
<proteinExistence type="predicted"/>
<protein>
    <recommendedName>
        <fullName evidence="3">CAAX prenyl protease 2/Lysostaphin resistance protein A-like domain-containing protein</fullName>
    </recommendedName>
</protein>
<dbReference type="Pfam" id="PF02517">
    <property type="entry name" value="Rce1-like"/>
    <property type="match status" value="1"/>
</dbReference>
<dbReference type="AlphaFoldDB" id="A0A7Y9LLQ0"/>
<evidence type="ECO:0000256" key="2">
    <source>
        <dbReference type="SAM" id="Phobius"/>
    </source>
</evidence>
<evidence type="ECO:0000256" key="1">
    <source>
        <dbReference type="SAM" id="MobiDB-lite"/>
    </source>
</evidence>
<feature type="region of interest" description="Disordered" evidence="1">
    <location>
        <begin position="1"/>
        <end position="84"/>
    </location>
</feature>